<name>A0A0C4DQA1_MAGP6</name>
<dbReference type="VEuPathDB" id="FungiDB:MAPG_02039"/>
<gene>
    <name evidence="4" type="ORF">MAPG_02039</name>
</gene>
<sequence>MEDDQPEPVLPSFKDLRKRARFQAPAPSDFWTDSSEPAIFSSDDDPSVDNYANGRRRKKRLVGSWFQQSEQLLSSEAGPVPTATGIRRGLRRELDSGVWLASDDTIDANPKGELPTHVDPTQRVNNGFNRAASFRNVTPEEAKAQKIIEKCIDEGDEKVDLSGLGLGGIASSTVQPLSGFHLIPTVVEGVPFEGREPRMQLYLGNNHLARIPAAVFDLSCLTVLSLRNNQLTELPPCIGQLRNLDHLNISFNRLRWLPKELLDLMMPRDSLENFKLYPNPFCKPETIKSAGQEGWLGSVYTRPQKEFELQGPSRSRCRENPWGDHGGECSVWTPCPMDAEWEKDVQLKRAGACYAARSPVQYIGGTGLNTSSFDLDDGEWLPTENMFAKPAGPSSSRLDKMEDPSPAPPADDSPAGPRELLELSLQACRRAIAAGADLRSLMPATTPEHLLRALALAEERGETDSYRCARPGCKGRSMVVPRTQWVEWWYLGEYTAQKGSTAGGSGQPEPKVLTFRAADRHPVPFVSRGCSWSCVPSVPEKRLPMVNEDEDTTFLVRPH</sequence>
<dbReference type="InterPro" id="IPR003591">
    <property type="entry name" value="Leu-rich_rpt_typical-subtyp"/>
</dbReference>
<dbReference type="eggNOG" id="ENOG502SCN3">
    <property type="taxonomic scope" value="Eukaryota"/>
</dbReference>
<keyword evidence="2" id="KW-0677">Repeat</keyword>
<dbReference type="Gene3D" id="3.80.10.10">
    <property type="entry name" value="Ribonuclease Inhibitor"/>
    <property type="match status" value="1"/>
</dbReference>
<evidence type="ECO:0000313" key="4">
    <source>
        <dbReference type="EMBL" id="KLU82972.1"/>
    </source>
</evidence>
<dbReference type="Proteomes" id="UP000011715">
    <property type="component" value="Unassembled WGS sequence"/>
</dbReference>
<evidence type="ECO:0000256" key="2">
    <source>
        <dbReference type="ARBA" id="ARBA00022737"/>
    </source>
</evidence>
<dbReference type="AlphaFoldDB" id="A0A0C4DQA1"/>
<evidence type="ECO:0000256" key="3">
    <source>
        <dbReference type="SAM" id="MobiDB-lite"/>
    </source>
</evidence>
<dbReference type="EnsemblFungi" id="MAPG_02039T0">
    <property type="protein sequence ID" value="MAPG_02039T0"/>
    <property type="gene ID" value="MAPG_02039"/>
</dbReference>
<proteinExistence type="predicted"/>
<reference evidence="4" key="1">
    <citation type="submission" date="2010-05" db="EMBL/GenBank/DDBJ databases">
        <title>The Genome Sequence of Magnaporthe poae strain ATCC 64411.</title>
        <authorList>
            <consortium name="The Broad Institute Genome Sequencing Platform"/>
            <consortium name="Broad Institute Genome Sequencing Center for Infectious Disease"/>
            <person name="Ma L.-J."/>
            <person name="Dead R."/>
            <person name="Young S."/>
            <person name="Zeng Q."/>
            <person name="Koehrsen M."/>
            <person name="Alvarado L."/>
            <person name="Berlin A."/>
            <person name="Chapman S.B."/>
            <person name="Chen Z."/>
            <person name="Freedman E."/>
            <person name="Gellesch M."/>
            <person name="Goldberg J."/>
            <person name="Griggs A."/>
            <person name="Gujja S."/>
            <person name="Heilman E.R."/>
            <person name="Heiman D."/>
            <person name="Hepburn T."/>
            <person name="Howarth C."/>
            <person name="Jen D."/>
            <person name="Larson L."/>
            <person name="Mehta T."/>
            <person name="Neiman D."/>
            <person name="Pearson M."/>
            <person name="Roberts A."/>
            <person name="Saif S."/>
            <person name="Shea T."/>
            <person name="Shenoy N."/>
            <person name="Sisk P."/>
            <person name="Stolte C."/>
            <person name="Sykes S."/>
            <person name="Walk T."/>
            <person name="White J."/>
            <person name="Yandava C."/>
            <person name="Haas B."/>
            <person name="Nusbaum C."/>
            <person name="Birren B."/>
        </authorList>
    </citation>
    <scope>NUCLEOTIDE SEQUENCE</scope>
    <source>
        <strain evidence="4">ATCC 64411</strain>
    </source>
</reference>
<dbReference type="Pfam" id="PF13855">
    <property type="entry name" value="LRR_8"/>
    <property type="match status" value="1"/>
</dbReference>
<organism evidence="5 6">
    <name type="scientific">Magnaporthiopsis poae (strain ATCC 64411 / 73-15)</name>
    <name type="common">Kentucky bluegrass fungus</name>
    <name type="synonym">Magnaporthe poae</name>
    <dbReference type="NCBI Taxonomy" id="644358"/>
    <lineage>
        <taxon>Eukaryota</taxon>
        <taxon>Fungi</taxon>
        <taxon>Dikarya</taxon>
        <taxon>Ascomycota</taxon>
        <taxon>Pezizomycotina</taxon>
        <taxon>Sordariomycetes</taxon>
        <taxon>Sordariomycetidae</taxon>
        <taxon>Magnaporthales</taxon>
        <taxon>Magnaporthaceae</taxon>
        <taxon>Magnaporthiopsis</taxon>
    </lineage>
</organism>
<dbReference type="STRING" id="644358.A0A0C4DQA1"/>
<evidence type="ECO:0000313" key="6">
    <source>
        <dbReference type="Proteomes" id="UP000011715"/>
    </source>
</evidence>
<dbReference type="PANTHER" id="PTHR48051:SF39">
    <property type="entry name" value="P53-INDUCED DEATH DOMAIN PROTEIN 1"/>
    <property type="match status" value="1"/>
</dbReference>
<protein>
    <recommendedName>
        <fullName evidence="7">Leucine Rich Repeat domain-containing protein</fullName>
    </recommendedName>
</protein>
<dbReference type="SUPFAM" id="SSF52075">
    <property type="entry name" value="Outer arm dynein light chain 1"/>
    <property type="match status" value="1"/>
</dbReference>
<dbReference type="OMA" id="RYLPWEL"/>
<feature type="region of interest" description="Disordered" evidence="3">
    <location>
        <begin position="384"/>
        <end position="417"/>
    </location>
</feature>
<reference evidence="5" key="4">
    <citation type="journal article" date="2015" name="G3 (Bethesda)">
        <title>Genome sequences of three phytopathogenic species of the Magnaporthaceae family of fungi.</title>
        <authorList>
            <person name="Okagaki L.H."/>
            <person name="Nunes C.C."/>
            <person name="Sailsbery J."/>
            <person name="Clay B."/>
            <person name="Brown D."/>
            <person name="John T."/>
            <person name="Oh Y."/>
            <person name="Young N."/>
            <person name="Fitzgerald M."/>
            <person name="Haas B.J."/>
            <person name="Zeng Q."/>
            <person name="Young S."/>
            <person name="Adiconis X."/>
            <person name="Fan L."/>
            <person name="Levin J.Z."/>
            <person name="Mitchell T.K."/>
            <person name="Okubara P.A."/>
            <person name="Farman M.L."/>
            <person name="Kohn L.M."/>
            <person name="Birren B."/>
            <person name="Ma L.-J."/>
            <person name="Dean R.A."/>
        </authorList>
    </citation>
    <scope>NUCLEOTIDE SEQUENCE</scope>
    <source>
        <strain evidence="5">ATCC 64411 / 73-15</strain>
    </source>
</reference>
<keyword evidence="1" id="KW-0433">Leucine-rich repeat</keyword>
<dbReference type="EMBL" id="ADBL01000516">
    <property type="status" value="NOT_ANNOTATED_CDS"/>
    <property type="molecule type" value="Genomic_DNA"/>
</dbReference>
<dbReference type="PANTHER" id="PTHR48051">
    <property type="match status" value="1"/>
</dbReference>
<dbReference type="InterPro" id="IPR032675">
    <property type="entry name" value="LRR_dom_sf"/>
</dbReference>
<dbReference type="GO" id="GO:0005737">
    <property type="term" value="C:cytoplasm"/>
    <property type="evidence" value="ECO:0007669"/>
    <property type="project" value="TreeGrafter"/>
</dbReference>
<keyword evidence="6" id="KW-1185">Reference proteome</keyword>
<evidence type="ECO:0008006" key="7">
    <source>
        <dbReference type="Google" id="ProtNLM"/>
    </source>
</evidence>
<evidence type="ECO:0000256" key="1">
    <source>
        <dbReference type="ARBA" id="ARBA00022614"/>
    </source>
</evidence>
<dbReference type="EMBL" id="GL876967">
    <property type="protein sequence ID" value="KLU82972.1"/>
    <property type="molecule type" value="Genomic_DNA"/>
</dbReference>
<reference evidence="6" key="2">
    <citation type="submission" date="2010-05" db="EMBL/GenBank/DDBJ databases">
        <title>The genome sequence of Magnaporthe poae strain ATCC 64411.</title>
        <authorList>
            <person name="Ma L.-J."/>
            <person name="Dead R."/>
            <person name="Young S."/>
            <person name="Zeng Q."/>
            <person name="Koehrsen M."/>
            <person name="Alvarado L."/>
            <person name="Berlin A."/>
            <person name="Chapman S.B."/>
            <person name="Chen Z."/>
            <person name="Freedman E."/>
            <person name="Gellesch M."/>
            <person name="Goldberg J."/>
            <person name="Griggs A."/>
            <person name="Gujja S."/>
            <person name="Heilman E.R."/>
            <person name="Heiman D."/>
            <person name="Hepburn T."/>
            <person name="Howarth C."/>
            <person name="Jen D."/>
            <person name="Larson L."/>
            <person name="Mehta T."/>
            <person name="Neiman D."/>
            <person name="Pearson M."/>
            <person name="Roberts A."/>
            <person name="Saif S."/>
            <person name="Shea T."/>
            <person name="Shenoy N."/>
            <person name="Sisk P."/>
            <person name="Stolte C."/>
            <person name="Sykes S."/>
            <person name="Walk T."/>
            <person name="White J."/>
            <person name="Yandava C."/>
            <person name="Haas B."/>
            <person name="Nusbaum C."/>
            <person name="Birren B."/>
        </authorList>
    </citation>
    <scope>NUCLEOTIDE SEQUENCE [LARGE SCALE GENOMIC DNA]</scope>
    <source>
        <strain evidence="6">ATCC 64411 / 73-15</strain>
    </source>
</reference>
<reference evidence="5" key="5">
    <citation type="submission" date="2015-06" db="UniProtKB">
        <authorList>
            <consortium name="EnsemblFungi"/>
        </authorList>
    </citation>
    <scope>IDENTIFICATION</scope>
    <source>
        <strain evidence="5">ATCC 64411</strain>
    </source>
</reference>
<dbReference type="PROSITE" id="PS51450">
    <property type="entry name" value="LRR"/>
    <property type="match status" value="1"/>
</dbReference>
<dbReference type="SMART" id="SM00369">
    <property type="entry name" value="LRR_TYP"/>
    <property type="match status" value="2"/>
</dbReference>
<accession>A0A0C4DQA1</accession>
<dbReference type="OrthoDB" id="1517790at2759"/>
<dbReference type="InterPro" id="IPR001611">
    <property type="entry name" value="Leu-rich_rpt"/>
</dbReference>
<reference evidence="4" key="3">
    <citation type="submission" date="2011-03" db="EMBL/GenBank/DDBJ databases">
        <title>Annotation of Magnaporthe poae ATCC 64411.</title>
        <authorList>
            <person name="Ma L.-J."/>
            <person name="Dead R."/>
            <person name="Young S.K."/>
            <person name="Zeng Q."/>
            <person name="Gargeya S."/>
            <person name="Fitzgerald M."/>
            <person name="Haas B."/>
            <person name="Abouelleil A."/>
            <person name="Alvarado L."/>
            <person name="Arachchi H.M."/>
            <person name="Berlin A."/>
            <person name="Brown A."/>
            <person name="Chapman S.B."/>
            <person name="Chen Z."/>
            <person name="Dunbar C."/>
            <person name="Freedman E."/>
            <person name="Gearin G."/>
            <person name="Gellesch M."/>
            <person name="Goldberg J."/>
            <person name="Griggs A."/>
            <person name="Gujja S."/>
            <person name="Heiman D."/>
            <person name="Howarth C."/>
            <person name="Larson L."/>
            <person name="Lui A."/>
            <person name="MacDonald P.J.P."/>
            <person name="Mehta T."/>
            <person name="Montmayeur A."/>
            <person name="Murphy C."/>
            <person name="Neiman D."/>
            <person name="Pearson M."/>
            <person name="Priest M."/>
            <person name="Roberts A."/>
            <person name="Saif S."/>
            <person name="Shea T."/>
            <person name="Shenoy N."/>
            <person name="Sisk P."/>
            <person name="Stolte C."/>
            <person name="Sykes S."/>
            <person name="Yandava C."/>
            <person name="Wortman J."/>
            <person name="Nusbaum C."/>
            <person name="Birren B."/>
        </authorList>
    </citation>
    <scope>NUCLEOTIDE SEQUENCE</scope>
    <source>
        <strain evidence="4">ATCC 64411</strain>
    </source>
</reference>
<feature type="region of interest" description="Disordered" evidence="3">
    <location>
        <begin position="24"/>
        <end position="47"/>
    </location>
</feature>
<evidence type="ECO:0000313" key="5">
    <source>
        <dbReference type="EnsemblFungi" id="MAPG_02039T0"/>
    </source>
</evidence>
<dbReference type="InterPro" id="IPR050216">
    <property type="entry name" value="LRR_domain-containing"/>
</dbReference>